<dbReference type="AlphaFoldDB" id="D8M2D3"/>
<evidence type="ECO:0000256" key="1">
    <source>
        <dbReference type="SAM" id="Phobius"/>
    </source>
</evidence>
<dbReference type="RefSeq" id="XP_012896276.1">
    <property type="nucleotide sequence ID" value="XM_013040822.1"/>
</dbReference>
<gene>
    <name evidence="2" type="ORF">GSBLH_T00002280001</name>
</gene>
<evidence type="ECO:0000313" key="3">
    <source>
        <dbReference type="Proteomes" id="UP000008312"/>
    </source>
</evidence>
<accession>D8M2D3</accession>
<keyword evidence="1" id="KW-1133">Transmembrane helix</keyword>
<keyword evidence="3" id="KW-1185">Reference proteome</keyword>
<proteinExistence type="predicted"/>
<dbReference type="InParanoid" id="D8M2D3"/>
<organism evidence="2">
    <name type="scientific">Blastocystis hominis</name>
    <dbReference type="NCBI Taxonomy" id="12968"/>
    <lineage>
        <taxon>Eukaryota</taxon>
        <taxon>Sar</taxon>
        <taxon>Stramenopiles</taxon>
        <taxon>Bigyra</taxon>
        <taxon>Opalozoa</taxon>
        <taxon>Opalinata</taxon>
        <taxon>Blastocystidae</taxon>
        <taxon>Blastocystis</taxon>
    </lineage>
</organism>
<dbReference type="GeneID" id="24919467"/>
<sequence length="430" mass="46554">MVDSESLLPTEKQKDQSSVSRWVSYLSLILAIIAILLAVMGAFKKPNVASAILYTTQSSNVEGSVSVGDVVSINNKGKIQKGEGTSISKNKLFWKGKSMSHLYSTNVGPNILVIAYDGYISVNYVSDNGDITEGETIPLPSIGGYPMTVDDLITLDNQVVVLIGSTNLLGIRATWDNESNSGKIVLGELIRFTEPASYQPVIDTLGDHCFAIGYFYSTGHGIKMSTRTGCVDASSLKINLNDEVIYSDDYTFHGIAGLSETKYVLAKSGSLDGKDKDIHFQLATVNGTSVIVDKEVTLQNRSSFGFFDMDNLNDHQVIVTFIDGDLNNGLESILLIYNDVKDRLVIGPYLDNQDGGASGMSDKGTYNFIKVRVMSESRFAVFYSNIALQGATALSMGEVTPANDLMAFGPEYILSNPMVDPVVLDGEIDV</sequence>
<protein>
    <submittedName>
        <fullName evidence="2">Uncharacterized protein</fullName>
    </submittedName>
</protein>
<dbReference type="OrthoDB" id="10383716at2759"/>
<reference evidence="2" key="1">
    <citation type="submission" date="2010-02" db="EMBL/GenBank/DDBJ databases">
        <title>Sequencing and annotation of the Blastocystis hominis genome.</title>
        <authorList>
            <person name="Wincker P."/>
        </authorList>
    </citation>
    <scope>NUCLEOTIDE SEQUENCE</scope>
    <source>
        <strain evidence="2">Singapore isolate B</strain>
    </source>
</reference>
<dbReference type="EMBL" id="FN668648">
    <property type="protein sequence ID" value="CBK22228.2"/>
    <property type="molecule type" value="Genomic_DNA"/>
</dbReference>
<feature type="transmembrane region" description="Helical" evidence="1">
    <location>
        <begin position="22"/>
        <end position="43"/>
    </location>
</feature>
<dbReference type="Proteomes" id="UP000008312">
    <property type="component" value="Unassembled WGS sequence"/>
</dbReference>
<keyword evidence="1" id="KW-0812">Transmembrane</keyword>
<evidence type="ECO:0000313" key="2">
    <source>
        <dbReference type="EMBL" id="CBK22228.2"/>
    </source>
</evidence>
<name>D8M2D3_BLAHO</name>
<keyword evidence="1" id="KW-0472">Membrane</keyword>